<sequence>MTLFKIELDLEQNYKDLITEVFKVLTIFAVVYLMNSYSSSKSIFDAEPTDFLVYYGLGVLFYYLVIKQVVVFE</sequence>
<accession>A0A381V625</accession>
<evidence type="ECO:0000313" key="2">
    <source>
        <dbReference type="EMBL" id="SVA35451.1"/>
    </source>
</evidence>
<keyword evidence="1" id="KW-0472">Membrane</keyword>
<dbReference type="AlphaFoldDB" id="A0A381V625"/>
<keyword evidence="1" id="KW-1133">Transmembrane helix</keyword>
<keyword evidence="1" id="KW-0812">Transmembrane</keyword>
<protein>
    <submittedName>
        <fullName evidence="2">Uncharacterized protein</fullName>
    </submittedName>
</protein>
<evidence type="ECO:0000256" key="1">
    <source>
        <dbReference type="SAM" id="Phobius"/>
    </source>
</evidence>
<reference evidence="2" key="1">
    <citation type="submission" date="2018-05" db="EMBL/GenBank/DDBJ databases">
        <authorList>
            <person name="Lanie J.A."/>
            <person name="Ng W.-L."/>
            <person name="Kazmierczak K.M."/>
            <person name="Andrzejewski T.M."/>
            <person name="Davidsen T.M."/>
            <person name="Wayne K.J."/>
            <person name="Tettelin H."/>
            <person name="Glass J.I."/>
            <person name="Rusch D."/>
            <person name="Podicherti R."/>
            <person name="Tsui H.-C.T."/>
            <person name="Winkler M.E."/>
        </authorList>
    </citation>
    <scope>NUCLEOTIDE SEQUENCE</scope>
</reference>
<feature type="transmembrane region" description="Helical" evidence="1">
    <location>
        <begin position="21"/>
        <end position="40"/>
    </location>
</feature>
<name>A0A381V625_9ZZZZ</name>
<feature type="transmembrane region" description="Helical" evidence="1">
    <location>
        <begin position="52"/>
        <end position="72"/>
    </location>
</feature>
<proteinExistence type="predicted"/>
<dbReference type="EMBL" id="UINC01007868">
    <property type="protein sequence ID" value="SVA35451.1"/>
    <property type="molecule type" value="Genomic_DNA"/>
</dbReference>
<gene>
    <name evidence="2" type="ORF">METZ01_LOCUS88305</name>
</gene>
<organism evidence="2">
    <name type="scientific">marine metagenome</name>
    <dbReference type="NCBI Taxonomy" id="408172"/>
    <lineage>
        <taxon>unclassified sequences</taxon>
        <taxon>metagenomes</taxon>
        <taxon>ecological metagenomes</taxon>
    </lineage>
</organism>